<comment type="caution">
    <text evidence="1">The sequence shown here is derived from an EMBL/GenBank/DDBJ whole genome shotgun (WGS) entry which is preliminary data.</text>
</comment>
<dbReference type="RefSeq" id="WP_301754775.1">
    <property type="nucleotide sequence ID" value="NZ_JAUJSQ010000002.1"/>
</dbReference>
<organism evidence="1 2">
    <name type="scientific">Burkholderia metallica</name>
    <dbReference type="NCBI Taxonomy" id="488729"/>
    <lineage>
        <taxon>Bacteria</taxon>
        <taxon>Pseudomonadati</taxon>
        <taxon>Pseudomonadota</taxon>
        <taxon>Betaproteobacteria</taxon>
        <taxon>Burkholderiales</taxon>
        <taxon>Burkholderiaceae</taxon>
        <taxon>Burkholderia</taxon>
        <taxon>Burkholderia cepacia complex</taxon>
    </lineage>
</organism>
<protein>
    <recommendedName>
        <fullName evidence="3">Restriction endonuclease type IV Mrr domain-containing protein</fullName>
    </recommendedName>
</protein>
<accession>A0ABT8P770</accession>
<dbReference type="EMBL" id="JAUJSQ010000002">
    <property type="protein sequence ID" value="MDN7930692.1"/>
    <property type="molecule type" value="Genomic_DNA"/>
</dbReference>
<evidence type="ECO:0000313" key="1">
    <source>
        <dbReference type="EMBL" id="MDN7930692.1"/>
    </source>
</evidence>
<sequence>MVLDPAAGKERDVDITVTITESGNVTHAFKGYEVKHETAPLDVADVEQLCLKLLDMPSITHRAIVSASGFTSGAQSKAARHGIALYELRPWTRPLQEQFPALTMQGTAEECFPMSQVLLCWVNPQYAIVAREAKGPFSVQPDDKLHDASGNAHPRYKTFADYQRELLLRSTEILFSLEPAVTISRTFPIPHTAPDGNVPAGPAWPHTHTLDVRSDDVYVETGKGVCQIDLLTINGYLQWQRIGDKSLYCVIDQIPSGEAFAGALISMEKREGHMTALVFSPKTRDIGVHFVRLAEKHLHCIRRLQLEQPSAPVGS</sequence>
<reference evidence="1" key="1">
    <citation type="submission" date="2023-07" db="EMBL/GenBank/DDBJ databases">
        <title>A collection of bacterial strains from the Burkholderia cepacia Research Laboratory and Repository.</title>
        <authorList>
            <person name="Lipuma J."/>
            <person name="Spilker T."/>
            <person name="Caverly L."/>
        </authorList>
    </citation>
    <scope>NUCLEOTIDE SEQUENCE</scope>
    <source>
        <strain evidence="1">AU42020</strain>
    </source>
</reference>
<gene>
    <name evidence="1" type="ORF">QZM52_05225</name>
</gene>
<dbReference type="Proteomes" id="UP001171606">
    <property type="component" value="Unassembled WGS sequence"/>
</dbReference>
<keyword evidence="2" id="KW-1185">Reference proteome</keyword>
<proteinExistence type="predicted"/>
<evidence type="ECO:0008006" key="3">
    <source>
        <dbReference type="Google" id="ProtNLM"/>
    </source>
</evidence>
<name>A0ABT8P770_9BURK</name>
<evidence type="ECO:0000313" key="2">
    <source>
        <dbReference type="Proteomes" id="UP001171606"/>
    </source>
</evidence>